<reference evidence="12 13" key="1">
    <citation type="journal article" date="2012" name="BMC Genomics">
        <title>Comparative genomics of the white-rot fungi, Phanerochaete carnosa and P. chrysosporium, to elucidate the genetic basis of the distinct wood types they colonize.</title>
        <authorList>
            <person name="Suzuki H."/>
            <person name="MacDonald J."/>
            <person name="Syed K."/>
            <person name="Salamov A."/>
            <person name="Hori C."/>
            <person name="Aerts A."/>
            <person name="Henrissat B."/>
            <person name="Wiebenga A."/>
            <person name="vanKuyk P.A."/>
            <person name="Barry K."/>
            <person name="Lindquist E."/>
            <person name="LaButti K."/>
            <person name="Lapidus A."/>
            <person name="Lucas S."/>
            <person name="Coutinho P."/>
            <person name="Gong Y."/>
            <person name="Samejima M."/>
            <person name="Mahadevan R."/>
            <person name="Abou-Zaid M."/>
            <person name="de Vries R.P."/>
            <person name="Igarashi K."/>
            <person name="Yadav J.S."/>
            <person name="Grigoriev I.V."/>
            <person name="Master E.R."/>
        </authorList>
    </citation>
    <scope>NUCLEOTIDE SEQUENCE [LARGE SCALE GENOMIC DNA]</scope>
    <source>
        <strain evidence="12 13">HHB-10118-sp</strain>
    </source>
</reference>
<dbReference type="SUPFAM" id="SSF56784">
    <property type="entry name" value="HAD-like"/>
    <property type="match status" value="1"/>
</dbReference>
<evidence type="ECO:0000259" key="11">
    <source>
        <dbReference type="SMART" id="SM00831"/>
    </source>
</evidence>
<protein>
    <recommendedName>
        <fullName evidence="11">Cation-transporting P-type ATPase N-terminal domain-containing protein</fullName>
    </recommendedName>
</protein>
<dbReference type="AlphaFoldDB" id="K5WA01"/>
<feature type="transmembrane region" description="Helical" evidence="10">
    <location>
        <begin position="385"/>
        <end position="408"/>
    </location>
</feature>
<dbReference type="Pfam" id="PF00690">
    <property type="entry name" value="Cation_ATPase_N"/>
    <property type="match status" value="1"/>
</dbReference>
<dbReference type="HOGENOM" id="CLU_002360_4_1_1"/>
<dbReference type="SFLD" id="SFLDS00003">
    <property type="entry name" value="Haloacid_Dehalogenase"/>
    <property type="match status" value="1"/>
</dbReference>
<dbReference type="GO" id="GO:0030007">
    <property type="term" value="P:intracellular potassium ion homeostasis"/>
    <property type="evidence" value="ECO:0007669"/>
    <property type="project" value="TreeGrafter"/>
</dbReference>
<dbReference type="PROSITE" id="PS00154">
    <property type="entry name" value="ATPASE_E1_E2"/>
    <property type="match status" value="1"/>
</dbReference>
<gene>
    <name evidence="12" type="ORF">PHACADRAFT_257070</name>
</gene>
<feature type="transmembrane region" description="Helical" evidence="10">
    <location>
        <begin position="851"/>
        <end position="884"/>
    </location>
</feature>
<dbReference type="Gene3D" id="3.40.1110.10">
    <property type="entry name" value="Calcium-transporting ATPase, cytoplasmic domain N"/>
    <property type="match status" value="1"/>
</dbReference>
<dbReference type="InterPro" id="IPR036412">
    <property type="entry name" value="HAD-like_sf"/>
</dbReference>
<dbReference type="InterPro" id="IPR059000">
    <property type="entry name" value="ATPase_P-type_domA"/>
</dbReference>
<dbReference type="Gene3D" id="1.20.1110.10">
    <property type="entry name" value="Calcium-transporting ATPase, transmembrane domain"/>
    <property type="match status" value="2"/>
</dbReference>
<dbReference type="SUPFAM" id="SSF81653">
    <property type="entry name" value="Calcium ATPase, transduction domain A"/>
    <property type="match status" value="1"/>
</dbReference>
<feature type="transmembrane region" description="Helical" evidence="10">
    <location>
        <begin position="1113"/>
        <end position="1132"/>
    </location>
</feature>
<dbReference type="InterPro" id="IPR044492">
    <property type="entry name" value="P_typ_ATPase_HD_dom"/>
</dbReference>
<dbReference type="SFLD" id="SFLDF00027">
    <property type="entry name" value="p-type_atpase"/>
    <property type="match status" value="1"/>
</dbReference>
<dbReference type="OrthoDB" id="158672at2759"/>
<dbReference type="InterPro" id="IPR018303">
    <property type="entry name" value="ATPase_P-typ_P_site"/>
</dbReference>
<dbReference type="Pfam" id="PF13246">
    <property type="entry name" value="Cation_ATPase"/>
    <property type="match status" value="1"/>
</dbReference>
<dbReference type="GeneID" id="18916747"/>
<dbReference type="GO" id="GO:1902600">
    <property type="term" value="P:proton transmembrane transport"/>
    <property type="evidence" value="ECO:0007669"/>
    <property type="project" value="TreeGrafter"/>
</dbReference>
<feature type="compositionally biased region" description="Polar residues" evidence="9">
    <location>
        <begin position="1"/>
        <end position="10"/>
    </location>
</feature>
<dbReference type="CDD" id="cd01427">
    <property type="entry name" value="HAD_like"/>
    <property type="match status" value="1"/>
</dbReference>
<evidence type="ECO:0000256" key="7">
    <source>
        <dbReference type="ARBA" id="ARBA00022989"/>
    </source>
</evidence>
<dbReference type="GO" id="GO:0006883">
    <property type="term" value="P:intracellular sodium ion homeostasis"/>
    <property type="evidence" value="ECO:0007669"/>
    <property type="project" value="TreeGrafter"/>
</dbReference>
<dbReference type="SMART" id="SM00831">
    <property type="entry name" value="Cation_ATPase_N"/>
    <property type="match status" value="1"/>
</dbReference>
<dbReference type="SFLD" id="SFLDG00002">
    <property type="entry name" value="C1.7:_P-type_atpase_like"/>
    <property type="match status" value="1"/>
</dbReference>
<keyword evidence="3 10" id="KW-0812">Transmembrane</keyword>
<feature type="transmembrane region" description="Helical" evidence="10">
    <location>
        <begin position="1075"/>
        <end position="1093"/>
    </location>
</feature>
<evidence type="ECO:0000256" key="6">
    <source>
        <dbReference type="ARBA" id="ARBA00022967"/>
    </source>
</evidence>
<dbReference type="InterPro" id="IPR008250">
    <property type="entry name" value="ATPase_P-typ_transduc_dom_A_sf"/>
</dbReference>
<dbReference type="GO" id="GO:0005391">
    <property type="term" value="F:P-type sodium:potassium-exchanging transporter activity"/>
    <property type="evidence" value="ECO:0007669"/>
    <property type="project" value="TreeGrafter"/>
</dbReference>
<dbReference type="GO" id="GO:1990573">
    <property type="term" value="P:potassium ion import across plasma membrane"/>
    <property type="evidence" value="ECO:0007669"/>
    <property type="project" value="TreeGrafter"/>
</dbReference>
<dbReference type="InterPro" id="IPR001757">
    <property type="entry name" value="P_typ_ATPase"/>
</dbReference>
<dbReference type="Proteomes" id="UP000008370">
    <property type="component" value="Unassembled WGS sequence"/>
</dbReference>
<dbReference type="NCBIfam" id="TIGR01494">
    <property type="entry name" value="ATPase_P-type"/>
    <property type="match status" value="2"/>
</dbReference>
<keyword evidence="7 10" id="KW-1133">Transmembrane helix</keyword>
<keyword evidence="4" id="KW-0547">Nucleotide-binding</keyword>
<dbReference type="PRINTS" id="PR00121">
    <property type="entry name" value="NAKATPASE"/>
</dbReference>
<keyword evidence="8 10" id="KW-0472">Membrane</keyword>
<keyword evidence="6" id="KW-1278">Translocase</keyword>
<feature type="transmembrane region" description="Helical" evidence="10">
    <location>
        <begin position="353"/>
        <end position="373"/>
    </location>
</feature>
<accession>K5WA01</accession>
<proteinExistence type="predicted"/>
<evidence type="ECO:0000256" key="5">
    <source>
        <dbReference type="ARBA" id="ARBA00022840"/>
    </source>
</evidence>
<dbReference type="InterPro" id="IPR023214">
    <property type="entry name" value="HAD_sf"/>
</dbReference>
<dbReference type="InterPro" id="IPR023298">
    <property type="entry name" value="ATPase_P-typ_TM_dom_sf"/>
</dbReference>
<evidence type="ECO:0000313" key="13">
    <source>
        <dbReference type="Proteomes" id="UP000008370"/>
    </source>
</evidence>
<keyword evidence="13" id="KW-1185">Reference proteome</keyword>
<dbReference type="InterPro" id="IPR023299">
    <property type="entry name" value="ATPase_P-typ_cyto_dom_N"/>
</dbReference>
<name>K5WA01_PHACS</name>
<dbReference type="GO" id="GO:0036376">
    <property type="term" value="P:sodium ion export across plasma membrane"/>
    <property type="evidence" value="ECO:0007669"/>
    <property type="project" value="TreeGrafter"/>
</dbReference>
<dbReference type="InterPro" id="IPR004014">
    <property type="entry name" value="ATPase_P-typ_cation-transptr_N"/>
</dbReference>
<dbReference type="RefSeq" id="XP_007396340.1">
    <property type="nucleotide sequence ID" value="XM_007396278.1"/>
</dbReference>
<dbReference type="Pfam" id="PF00689">
    <property type="entry name" value="Cation_ATPase_C"/>
    <property type="match status" value="1"/>
</dbReference>
<dbReference type="InParanoid" id="K5WA01"/>
<comment type="subcellular location">
    <subcellularLocation>
        <location evidence="1">Cell membrane</location>
        <topology evidence="1">Multi-pass membrane protein</topology>
    </subcellularLocation>
</comment>
<dbReference type="Pfam" id="PF00122">
    <property type="entry name" value="E1-E2_ATPase"/>
    <property type="match status" value="1"/>
</dbReference>
<feature type="domain" description="Cation-transporting P-type ATPase N-terminal" evidence="11">
    <location>
        <begin position="99"/>
        <end position="180"/>
    </location>
</feature>
<evidence type="ECO:0000256" key="4">
    <source>
        <dbReference type="ARBA" id="ARBA00022741"/>
    </source>
</evidence>
<evidence type="ECO:0000256" key="2">
    <source>
        <dbReference type="ARBA" id="ARBA00022475"/>
    </source>
</evidence>
<dbReference type="InterPro" id="IPR050510">
    <property type="entry name" value="Cation_transp_ATPase_P-type"/>
</dbReference>
<keyword evidence="5" id="KW-0067">ATP-binding</keyword>
<dbReference type="EMBL" id="JH930472">
    <property type="protein sequence ID" value="EKM56040.1"/>
    <property type="molecule type" value="Genomic_DNA"/>
</dbReference>
<dbReference type="Gene3D" id="3.40.50.1000">
    <property type="entry name" value="HAD superfamily/HAD-like"/>
    <property type="match status" value="1"/>
</dbReference>
<dbReference type="PANTHER" id="PTHR43294:SF21">
    <property type="entry name" value="CATION TRANSPORTING ATPASE"/>
    <property type="match status" value="1"/>
</dbReference>
<dbReference type="GO" id="GO:0016887">
    <property type="term" value="F:ATP hydrolysis activity"/>
    <property type="evidence" value="ECO:0007669"/>
    <property type="project" value="InterPro"/>
</dbReference>
<dbReference type="SUPFAM" id="SSF81660">
    <property type="entry name" value="Metal cation-transporting ATPase, ATP-binding domain N"/>
    <property type="match status" value="1"/>
</dbReference>
<dbReference type="Gene3D" id="2.70.150.10">
    <property type="entry name" value="Calcium-transporting ATPase, cytoplasmic transduction domain A"/>
    <property type="match status" value="1"/>
</dbReference>
<evidence type="ECO:0000313" key="12">
    <source>
        <dbReference type="EMBL" id="EKM56040.1"/>
    </source>
</evidence>
<dbReference type="FunFam" id="3.40.50.1000:FF:000083">
    <property type="entry name" value="Sodium/potassium-transporting ATPase subunit alpha"/>
    <property type="match status" value="1"/>
</dbReference>
<dbReference type="InterPro" id="IPR006068">
    <property type="entry name" value="ATPase_P-typ_cation-transptr_C"/>
</dbReference>
<dbReference type="SUPFAM" id="SSF81665">
    <property type="entry name" value="Calcium ATPase, transmembrane domain M"/>
    <property type="match status" value="2"/>
</dbReference>
<dbReference type="KEGG" id="pco:PHACADRAFT_257070"/>
<dbReference type="PRINTS" id="PR00119">
    <property type="entry name" value="CATATPASE"/>
</dbReference>
<dbReference type="GO" id="GO:0005886">
    <property type="term" value="C:plasma membrane"/>
    <property type="evidence" value="ECO:0007669"/>
    <property type="project" value="UniProtKB-SubCell"/>
</dbReference>
<evidence type="ECO:0000256" key="3">
    <source>
        <dbReference type="ARBA" id="ARBA00022692"/>
    </source>
</evidence>
<keyword evidence="2" id="KW-1003">Cell membrane</keyword>
<dbReference type="STRING" id="650164.K5WA01"/>
<feature type="transmembrane region" description="Helical" evidence="10">
    <location>
        <begin position="1043"/>
        <end position="1063"/>
    </location>
</feature>
<organism evidence="12 13">
    <name type="scientific">Phanerochaete carnosa (strain HHB-10118-sp)</name>
    <name type="common">White-rot fungus</name>
    <name type="synonym">Peniophora carnosa</name>
    <dbReference type="NCBI Taxonomy" id="650164"/>
    <lineage>
        <taxon>Eukaryota</taxon>
        <taxon>Fungi</taxon>
        <taxon>Dikarya</taxon>
        <taxon>Basidiomycota</taxon>
        <taxon>Agaricomycotina</taxon>
        <taxon>Agaricomycetes</taxon>
        <taxon>Polyporales</taxon>
        <taxon>Phanerochaetaceae</taxon>
        <taxon>Phanerochaete</taxon>
    </lineage>
</organism>
<feature type="transmembrane region" description="Helical" evidence="10">
    <location>
        <begin position="156"/>
        <end position="179"/>
    </location>
</feature>
<dbReference type="GO" id="GO:0005524">
    <property type="term" value="F:ATP binding"/>
    <property type="evidence" value="ECO:0007669"/>
    <property type="project" value="UniProtKB-KW"/>
</dbReference>
<sequence length="1163" mass="127993">MDPDTSSTLEKSPVPLSPAFSEEEALAATRTVAFDYHDNGDISEEKVHHGHLRPRGVEMKREMTKEDKELAAAGYEHLDEQKVKGKKGEPSDLDKVDIQEHHLAFPELSKALEATIDTKDPGSSYGLTSEDAKARLARDGHNILTPPKKKSALRKYIDCLITMFNILLIIAGILEYVLLGINFKDNFANTYLGGILIAVAFLNAFIEFYQLQKSEAILASFLAMIPPSCRIVRDGTLTSIPAADLVKGDIVLVRVGDKTPADLVLFASTDLKVDNSSLTGESEPQERFALPNGTPARPVEAENLLFNSTLVVNGEGWGIVVRTGDHTLIGQIAALTGGESGNQSPLGKEIGRFVMMVSGIAILFAVVFFVVGITTAYKGKAAQTVTFAVSILVAFVPEGLPSVVTLLLSIAAKRMAAQNVLVKDLQGVETLGSLTLLATDKTGTLTRNQMTVTNIWSGEKMYSAFQSNNDSAETTSFSIDAGGMRETVDIAALNSRVKFDRTDVPFEQRAILGDATETGLIRFAGRYLQDYDEHQKKHPKVFEIPFNSTNKWALVILDKPHSEGVLTAYIKGAPERVLAKCSTYLKDGQQLPISDDFRREYDEAYNYMASRGHRVIACAQRLLPSPDYDQTTAFSKTDAQYPGTDYCFVSLTSLEDPPKHGVREAIGTLRLAGIKVMMVTGDHPKTAEAIARKINLIISDTKETLSTKTGRPIEEIYEDEVDAVVVHGDDIDGLQGWQWDQIFAKQEIVFARTSPQHKLEIVKRAQALGHIVGVTGDGVNDSPALKKADLGIAMNISGSDVSKEAANMILLDDNFASTVKGVAEGRQIFVNLKRSIQYTISHSTPEVIPQLLYVVVPIPLPLPAILILVIDLGFELFVALSFAWDKPETVDGLMRMSPRKPVNNHTILTRKKKALRRTKTLLRDPETDEIIPPSRLSVWISKLQAPFTRAFWEDRFERNDDETLVDVKLLSYSYLEAGLIETIGALVGYFVVFFKSGFSPADLRRAQLAGTYFEKSSPDFTNNRGQVIGASQQVDALAKAQSIVYLSVFIIQCFNVFAVKAKFSFPFGRNVVGNYWNFAGIVGGACLGMFIIYTPPLHVVFGGTDKLSPLYWLIPAAFGVLLLVWASIRVVLMKKSVENARVKDIKGLMMFPTMRTMSMRSKH</sequence>
<evidence type="ECO:0000256" key="9">
    <source>
        <dbReference type="SAM" id="MobiDB-lite"/>
    </source>
</evidence>
<feature type="region of interest" description="Disordered" evidence="9">
    <location>
        <begin position="1"/>
        <end position="20"/>
    </location>
</feature>
<evidence type="ECO:0000256" key="10">
    <source>
        <dbReference type="SAM" id="Phobius"/>
    </source>
</evidence>
<feature type="transmembrane region" description="Helical" evidence="10">
    <location>
        <begin position="191"/>
        <end position="209"/>
    </location>
</feature>
<dbReference type="PANTHER" id="PTHR43294">
    <property type="entry name" value="SODIUM/POTASSIUM-TRANSPORTING ATPASE SUBUNIT ALPHA"/>
    <property type="match status" value="1"/>
</dbReference>
<evidence type="ECO:0000256" key="8">
    <source>
        <dbReference type="ARBA" id="ARBA00023136"/>
    </source>
</evidence>
<evidence type="ECO:0000256" key="1">
    <source>
        <dbReference type="ARBA" id="ARBA00004651"/>
    </source>
</evidence>